<feature type="signal peptide" evidence="8">
    <location>
        <begin position="1"/>
        <end position="22"/>
    </location>
</feature>
<evidence type="ECO:0000313" key="9">
    <source>
        <dbReference type="EMBL" id="KAB8036220.1"/>
    </source>
</evidence>
<dbReference type="Pfam" id="PF04347">
    <property type="entry name" value="FliO"/>
    <property type="match status" value="1"/>
</dbReference>
<name>A0A6N6VT30_9BACT</name>
<reference evidence="9 10" key="1">
    <citation type="submission" date="2019-10" db="EMBL/GenBank/DDBJ databases">
        <title>New species of Slilvanegrellaceae.</title>
        <authorList>
            <person name="Pitt A."/>
            <person name="Hahn M.W."/>
        </authorList>
    </citation>
    <scope>NUCLEOTIDE SEQUENCE [LARGE SCALE GENOMIC DNA]</scope>
    <source>
        <strain evidence="9 10">SP-Ram-0.45-NSY-1</strain>
    </source>
</reference>
<evidence type="ECO:0000256" key="1">
    <source>
        <dbReference type="ARBA" id="ARBA00004236"/>
    </source>
</evidence>
<evidence type="ECO:0000256" key="8">
    <source>
        <dbReference type="SAM" id="SignalP"/>
    </source>
</evidence>
<keyword evidence="4 7" id="KW-1133">Transmembrane helix</keyword>
<comment type="caution">
    <text evidence="9">The sequence shown here is derived from an EMBL/GenBank/DDBJ whole genome shotgun (WGS) entry which is preliminary data.</text>
</comment>
<keyword evidence="3 7" id="KW-0812">Transmembrane</keyword>
<dbReference type="GO" id="GO:0016020">
    <property type="term" value="C:membrane"/>
    <property type="evidence" value="ECO:0007669"/>
    <property type="project" value="InterPro"/>
</dbReference>
<evidence type="ECO:0000256" key="7">
    <source>
        <dbReference type="SAM" id="Phobius"/>
    </source>
</evidence>
<dbReference type="OrthoDB" id="9825748at2"/>
<evidence type="ECO:0000256" key="4">
    <source>
        <dbReference type="ARBA" id="ARBA00022989"/>
    </source>
</evidence>
<evidence type="ECO:0000256" key="5">
    <source>
        <dbReference type="ARBA" id="ARBA00023136"/>
    </source>
</evidence>
<evidence type="ECO:0000256" key="2">
    <source>
        <dbReference type="ARBA" id="ARBA00022475"/>
    </source>
</evidence>
<sequence length="336" mass="38677">MLSKSLFFGLVNIFFIFSSTYAQDNFDNSVPPIQYPEKKNDEMQFRKDIKNSFYKNDDVILNNNNQEKNNIINRNIKDTNKDVSNDINNQASFEELMGQTISKKKVENKKTLNLSNKDIEAQGRPSELWKVFLISTIFVSIIGFLGYLLTKFRKRGMFSISKSEKMMDIISTLSISPKRQVMILRIRDQEIVVSNTETGINFLTEISGGYSNKTLQEKKQLQISDKFLMPKNEKSILDKVENQNSSSEKNVEKKSDILLKALKSINSNNLNQKKNNNTEQASSTTQNKSEGFPKYLANQFENESKKEIKKKDDDGDSVENVTNLIREKLRSMKPLN</sequence>
<dbReference type="RefSeq" id="WP_153421689.1">
    <property type="nucleotide sequence ID" value="NZ_WFLM01000007.1"/>
</dbReference>
<proteinExistence type="predicted"/>
<accession>A0A6N6VT30</accession>
<evidence type="ECO:0000313" key="10">
    <source>
        <dbReference type="Proteomes" id="UP000437748"/>
    </source>
</evidence>
<dbReference type="InterPro" id="IPR022781">
    <property type="entry name" value="Flagellar_biosynth_FliO"/>
</dbReference>
<keyword evidence="8" id="KW-0732">Signal</keyword>
<evidence type="ECO:0000256" key="3">
    <source>
        <dbReference type="ARBA" id="ARBA00022692"/>
    </source>
</evidence>
<dbReference type="AlphaFoldDB" id="A0A6N6VT30"/>
<dbReference type="Proteomes" id="UP000437748">
    <property type="component" value="Unassembled WGS sequence"/>
</dbReference>
<dbReference type="EMBL" id="WFLM01000007">
    <property type="protein sequence ID" value="KAB8036220.1"/>
    <property type="molecule type" value="Genomic_DNA"/>
</dbReference>
<feature type="chain" id="PRO_5027003304" description="Flagellar protein" evidence="8">
    <location>
        <begin position="23"/>
        <end position="336"/>
    </location>
</feature>
<evidence type="ECO:0000256" key="6">
    <source>
        <dbReference type="SAM" id="MobiDB-lite"/>
    </source>
</evidence>
<dbReference type="GO" id="GO:0044781">
    <property type="term" value="P:bacterial-type flagellum organization"/>
    <property type="evidence" value="ECO:0007669"/>
    <property type="project" value="InterPro"/>
</dbReference>
<keyword evidence="5 7" id="KW-0472">Membrane</keyword>
<keyword evidence="10" id="KW-1185">Reference proteome</keyword>
<feature type="compositionally biased region" description="Low complexity" evidence="6">
    <location>
        <begin position="268"/>
        <end position="277"/>
    </location>
</feature>
<keyword evidence="2" id="KW-1003">Cell membrane</keyword>
<organism evidence="9 10">
    <name type="scientific">Silvanigrella paludirubra</name>
    <dbReference type="NCBI Taxonomy" id="2499159"/>
    <lineage>
        <taxon>Bacteria</taxon>
        <taxon>Pseudomonadati</taxon>
        <taxon>Bdellovibrionota</taxon>
        <taxon>Oligoflexia</taxon>
        <taxon>Silvanigrellales</taxon>
        <taxon>Silvanigrellaceae</taxon>
        <taxon>Silvanigrella</taxon>
    </lineage>
</organism>
<protein>
    <recommendedName>
        <fullName evidence="11">Flagellar protein</fullName>
    </recommendedName>
</protein>
<evidence type="ECO:0008006" key="11">
    <source>
        <dbReference type="Google" id="ProtNLM"/>
    </source>
</evidence>
<feature type="compositionally biased region" description="Basic and acidic residues" evidence="6">
    <location>
        <begin position="302"/>
        <end position="313"/>
    </location>
</feature>
<feature type="transmembrane region" description="Helical" evidence="7">
    <location>
        <begin position="128"/>
        <end position="149"/>
    </location>
</feature>
<comment type="subcellular location">
    <subcellularLocation>
        <location evidence="1">Cell membrane</location>
    </subcellularLocation>
</comment>
<feature type="compositionally biased region" description="Polar residues" evidence="6">
    <location>
        <begin position="278"/>
        <end position="289"/>
    </location>
</feature>
<feature type="region of interest" description="Disordered" evidence="6">
    <location>
        <begin position="268"/>
        <end position="336"/>
    </location>
</feature>
<gene>
    <name evidence="9" type="ORF">GCL60_15640</name>
</gene>